<dbReference type="GO" id="GO:0042371">
    <property type="term" value="P:vitamin K biosynthetic process"/>
    <property type="evidence" value="ECO:0007669"/>
    <property type="project" value="TreeGrafter"/>
</dbReference>
<organism evidence="9 10">
    <name type="scientific">Methanooceanicella nereidis</name>
    <dbReference type="NCBI Taxonomy" id="2052831"/>
    <lineage>
        <taxon>Archaea</taxon>
        <taxon>Methanobacteriati</taxon>
        <taxon>Methanobacteriota</taxon>
        <taxon>Stenosarchaea group</taxon>
        <taxon>Methanomicrobia</taxon>
        <taxon>Methanocellales</taxon>
        <taxon>Methanocellaceae</taxon>
        <taxon>Methanooceanicella</taxon>
    </lineage>
</organism>
<dbReference type="InterPro" id="IPR026046">
    <property type="entry name" value="UBIAD1"/>
</dbReference>
<dbReference type="AlphaFoldDB" id="A0AAP2RF10"/>
<feature type="transmembrane region" description="Helical" evidence="8">
    <location>
        <begin position="234"/>
        <end position="252"/>
    </location>
</feature>
<dbReference type="PANTHER" id="PTHR13929:SF0">
    <property type="entry name" value="UBIA PRENYLTRANSFERASE DOMAIN-CONTAINING PROTEIN 1"/>
    <property type="match status" value="1"/>
</dbReference>
<feature type="transmembrane region" description="Helical" evidence="8">
    <location>
        <begin position="98"/>
        <end position="117"/>
    </location>
</feature>
<keyword evidence="10" id="KW-1185">Reference proteome</keyword>
<keyword evidence="4" id="KW-0808">Transferase</keyword>
<evidence type="ECO:0000313" key="10">
    <source>
        <dbReference type="Proteomes" id="UP001320159"/>
    </source>
</evidence>
<dbReference type="EMBL" id="PGCK01000014">
    <property type="protein sequence ID" value="MCD1296123.1"/>
    <property type="molecule type" value="Genomic_DNA"/>
</dbReference>
<protein>
    <submittedName>
        <fullName evidence="9">1,4-dihydroxy-2-naphthoate prenyltransferase</fullName>
    </submittedName>
</protein>
<dbReference type="GO" id="GO:0009234">
    <property type="term" value="P:menaquinone biosynthetic process"/>
    <property type="evidence" value="ECO:0007669"/>
    <property type="project" value="UniProtKB-KW"/>
</dbReference>
<feature type="transmembrane region" description="Helical" evidence="8">
    <location>
        <begin position="123"/>
        <end position="141"/>
    </location>
</feature>
<dbReference type="RefSeq" id="WP_230743024.1">
    <property type="nucleotide sequence ID" value="NZ_PGCK01000014.1"/>
</dbReference>
<dbReference type="InterPro" id="IPR044878">
    <property type="entry name" value="UbiA_sf"/>
</dbReference>
<dbReference type="Pfam" id="PF01040">
    <property type="entry name" value="UbiA"/>
    <property type="match status" value="1"/>
</dbReference>
<sequence length="311" mass="34269">MRDIIKAWIKEFRGLFLLFVTLPVILGSVISFVFYPEAFSLYYFLISVIAMLSLHAGTVILNDFFDFKSGTDVINTERTPYSGGSGLLPGNVLKPKQVFIAGLFCFMICTVLGIFIVLTRSPIVMVIGVIGVVLGFFYTAPPFKLAYRGFGEIARLIATPLMVLGAFFVQVPVGSGWEVIQYMEGIAVATIASLPLAFLNTGALYIFEFPDYNADIKVGKKNLVVRLGRQKASYVYVLLNILAYLSLTIGIYTGILPLMAGIVFILIPLSAASILGLMRYFDHVKRLVPYLKIASDTYVIASILMIVAFMV</sequence>
<feature type="transmembrane region" description="Helical" evidence="8">
    <location>
        <begin position="290"/>
        <end position="310"/>
    </location>
</feature>
<evidence type="ECO:0000256" key="3">
    <source>
        <dbReference type="ARBA" id="ARBA00022428"/>
    </source>
</evidence>
<keyword evidence="5 8" id="KW-0812">Transmembrane</keyword>
<dbReference type="Proteomes" id="UP001320159">
    <property type="component" value="Unassembled WGS sequence"/>
</dbReference>
<proteinExistence type="predicted"/>
<evidence type="ECO:0000256" key="2">
    <source>
        <dbReference type="ARBA" id="ARBA00004863"/>
    </source>
</evidence>
<feature type="transmembrane region" description="Helical" evidence="8">
    <location>
        <begin position="185"/>
        <end position="207"/>
    </location>
</feature>
<dbReference type="CDD" id="cd13962">
    <property type="entry name" value="PT_UbiA_UBIAD1"/>
    <property type="match status" value="1"/>
</dbReference>
<reference evidence="9 10" key="1">
    <citation type="submission" date="2017-11" db="EMBL/GenBank/DDBJ databases">
        <title>Isolation and Characterization of Family Methanocellaceae Species from Potential Methane Hydrate Area Offshore Southwestern Taiwan.</title>
        <authorList>
            <person name="Zhang W.-L."/>
            <person name="Chen W.-C."/>
            <person name="Lai M.-C."/>
            <person name="Chen S.-C."/>
        </authorList>
    </citation>
    <scope>NUCLEOTIDE SEQUENCE [LARGE SCALE GENOMIC DNA]</scope>
    <source>
        <strain evidence="9 10">CWC-04</strain>
    </source>
</reference>
<dbReference type="PANTHER" id="PTHR13929">
    <property type="entry name" value="1,4-DIHYDROXY-2-NAPHTHOATE OCTAPRENYLTRANSFERASE"/>
    <property type="match status" value="1"/>
</dbReference>
<dbReference type="InterPro" id="IPR000537">
    <property type="entry name" value="UbiA_prenyltransferase"/>
</dbReference>
<evidence type="ECO:0000256" key="5">
    <source>
        <dbReference type="ARBA" id="ARBA00022692"/>
    </source>
</evidence>
<keyword evidence="7 8" id="KW-0472">Membrane</keyword>
<feature type="transmembrane region" description="Helical" evidence="8">
    <location>
        <begin position="153"/>
        <end position="173"/>
    </location>
</feature>
<keyword evidence="3" id="KW-0474">Menaquinone biosynthesis</keyword>
<feature type="transmembrane region" description="Helical" evidence="8">
    <location>
        <begin position="12"/>
        <end position="35"/>
    </location>
</feature>
<evidence type="ECO:0000256" key="8">
    <source>
        <dbReference type="SAM" id="Phobius"/>
    </source>
</evidence>
<gene>
    <name evidence="9" type="ORF">CUJ83_14055</name>
</gene>
<comment type="subcellular location">
    <subcellularLocation>
        <location evidence="1">Cell membrane</location>
        <topology evidence="1">Multi-pass membrane protein</topology>
    </subcellularLocation>
</comment>
<evidence type="ECO:0000313" key="9">
    <source>
        <dbReference type="EMBL" id="MCD1296123.1"/>
    </source>
</evidence>
<evidence type="ECO:0000256" key="6">
    <source>
        <dbReference type="ARBA" id="ARBA00022989"/>
    </source>
</evidence>
<evidence type="ECO:0000256" key="7">
    <source>
        <dbReference type="ARBA" id="ARBA00023136"/>
    </source>
</evidence>
<dbReference type="PIRSF" id="PIRSF005355">
    <property type="entry name" value="UBIAD1"/>
    <property type="match status" value="1"/>
</dbReference>
<comment type="pathway">
    <text evidence="2">Quinol/quinone metabolism; menaquinone biosynthesis.</text>
</comment>
<feature type="transmembrane region" description="Helical" evidence="8">
    <location>
        <begin position="41"/>
        <end position="61"/>
    </location>
</feature>
<accession>A0AAP2RF10</accession>
<dbReference type="GO" id="GO:0005886">
    <property type="term" value="C:plasma membrane"/>
    <property type="evidence" value="ECO:0007669"/>
    <property type="project" value="UniProtKB-SubCell"/>
</dbReference>
<evidence type="ECO:0000256" key="1">
    <source>
        <dbReference type="ARBA" id="ARBA00004651"/>
    </source>
</evidence>
<name>A0AAP2RF10_9EURY</name>
<keyword evidence="6 8" id="KW-1133">Transmembrane helix</keyword>
<feature type="transmembrane region" description="Helical" evidence="8">
    <location>
        <begin position="258"/>
        <end position="278"/>
    </location>
</feature>
<comment type="caution">
    <text evidence="9">The sequence shown here is derived from an EMBL/GenBank/DDBJ whole genome shotgun (WGS) entry which is preliminary data.</text>
</comment>
<dbReference type="Gene3D" id="1.10.357.140">
    <property type="entry name" value="UbiA prenyltransferase"/>
    <property type="match status" value="1"/>
</dbReference>
<evidence type="ECO:0000256" key="4">
    <source>
        <dbReference type="ARBA" id="ARBA00022679"/>
    </source>
</evidence>
<dbReference type="GO" id="GO:0004659">
    <property type="term" value="F:prenyltransferase activity"/>
    <property type="evidence" value="ECO:0007669"/>
    <property type="project" value="InterPro"/>
</dbReference>